<protein>
    <recommendedName>
        <fullName evidence="2">histidine kinase</fullName>
        <ecNumber evidence="2">2.7.13.3</ecNumber>
    </recommendedName>
</protein>
<feature type="region of interest" description="Disordered" evidence="9">
    <location>
        <begin position="292"/>
        <end position="329"/>
    </location>
</feature>
<keyword evidence="3" id="KW-0597">Phosphoprotein</keyword>
<keyword evidence="5 10" id="KW-0812">Transmembrane</keyword>
<dbReference type="SMART" id="SM00304">
    <property type="entry name" value="HAMP"/>
    <property type="match status" value="1"/>
</dbReference>
<gene>
    <name evidence="12" type="ORF">D7316_02868</name>
</gene>
<sequence>MPLRVHLTVAATTVVAVTLLLAAMILVLSINSVLVHTADSAAEARASQLATAVRQEGPGGIDHELLGQAQNVDIIQIVDSSNRVVIASPPTHTGALTESVPPEAQHTIYLEERAGDAEYRAAVRGSAGPGGEPFTIVVGAAEGPIQRTVALIALMCAVGFPVIMIGMAVLTYVLTGRTLRSVDGIRRHLAAAADGGLPHPRIPVPASGDETSALATTMNAMLDRINGAHRQQSDFVETAARELLTPVHGIVDGLASAVDHEEAIEPDKAGTLLANEVTSVKTIVAELLLSSRPRGDLAGPPGGNGTVTWANAPSTDRSPSTSTSHDTLG</sequence>
<evidence type="ECO:0000256" key="9">
    <source>
        <dbReference type="SAM" id="MobiDB-lite"/>
    </source>
</evidence>
<dbReference type="PROSITE" id="PS50885">
    <property type="entry name" value="HAMP"/>
    <property type="match status" value="1"/>
</dbReference>
<evidence type="ECO:0000259" key="11">
    <source>
        <dbReference type="PROSITE" id="PS50885"/>
    </source>
</evidence>
<dbReference type="EMBL" id="CP033972">
    <property type="protein sequence ID" value="AZG46267.1"/>
    <property type="molecule type" value="Genomic_DNA"/>
</dbReference>
<keyword evidence="6 12" id="KW-0418">Kinase</keyword>
<dbReference type="InterPro" id="IPR050428">
    <property type="entry name" value="TCS_sensor_his_kinase"/>
</dbReference>
<dbReference type="EC" id="2.7.13.3" evidence="2"/>
<comment type="catalytic activity">
    <reaction evidence="1">
        <text>ATP + protein L-histidine = ADP + protein N-phospho-L-histidine.</text>
        <dbReference type="EC" id="2.7.13.3"/>
    </reaction>
</comment>
<evidence type="ECO:0000313" key="13">
    <source>
        <dbReference type="Proteomes" id="UP000271469"/>
    </source>
</evidence>
<dbReference type="Pfam" id="PF00672">
    <property type="entry name" value="HAMP"/>
    <property type="match status" value="1"/>
</dbReference>
<dbReference type="KEGG" id="gom:D7316_02868"/>
<evidence type="ECO:0000256" key="7">
    <source>
        <dbReference type="ARBA" id="ARBA00022989"/>
    </source>
</evidence>
<dbReference type="GO" id="GO:0000160">
    <property type="term" value="P:phosphorelay signal transduction system"/>
    <property type="evidence" value="ECO:0007669"/>
    <property type="project" value="UniProtKB-KW"/>
</dbReference>
<evidence type="ECO:0000256" key="10">
    <source>
        <dbReference type="SAM" id="Phobius"/>
    </source>
</evidence>
<feature type="transmembrane region" description="Helical" evidence="10">
    <location>
        <begin position="149"/>
        <end position="174"/>
    </location>
</feature>
<dbReference type="Proteomes" id="UP000271469">
    <property type="component" value="Chromosome"/>
</dbReference>
<dbReference type="Gene3D" id="1.10.287.130">
    <property type="match status" value="1"/>
</dbReference>
<evidence type="ECO:0000256" key="2">
    <source>
        <dbReference type="ARBA" id="ARBA00012438"/>
    </source>
</evidence>
<keyword evidence="13" id="KW-1185">Reference proteome</keyword>
<evidence type="ECO:0000256" key="3">
    <source>
        <dbReference type="ARBA" id="ARBA00022553"/>
    </source>
</evidence>
<dbReference type="PANTHER" id="PTHR45436">
    <property type="entry name" value="SENSOR HISTIDINE KINASE YKOH"/>
    <property type="match status" value="1"/>
</dbReference>
<feature type="compositionally biased region" description="Low complexity" evidence="9">
    <location>
        <begin position="313"/>
        <end position="329"/>
    </location>
</feature>
<keyword evidence="8" id="KW-0902">Two-component regulatory system</keyword>
<dbReference type="InterPro" id="IPR003660">
    <property type="entry name" value="HAMP_dom"/>
</dbReference>
<dbReference type="GO" id="GO:0004673">
    <property type="term" value="F:protein histidine kinase activity"/>
    <property type="evidence" value="ECO:0007669"/>
    <property type="project" value="UniProtKB-EC"/>
</dbReference>
<dbReference type="PANTHER" id="PTHR45436:SF5">
    <property type="entry name" value="SENSOR HISTIDINE KINASE TRCS"/>
    <property type="match status" value="1"/>
</dbReference>
<feature type="domain" description="HAMP" evidence="11">
    <location>
        <begin position="176"/>
        <end position="230"/>
    </location>
</feature>
<dbReference type="GO" id="GO:0005886">
    <property type="term" value="C:plasma membrane"/>
    <property type="evidence" value="ECO:0007669"/>
    <property type="project" value="TreeGrafter"/>
</dbReference>
<accession>A0A3G8JMH4</accession>
<evidence type="ECO:0000256" key="1">
    <source>
        <dbReference type="ARBA" id="ARBA00000085"/>
    </source>
</evidence>
<keyword evidence="7 10" id="KW-1133">Transmembrane helix</keyword>
<feature type="transmembrane region" description="Helical" evidence="10">
    <location>
        <begin position="7"/>
        <end position="30"/>
    </location>
</feature>
<keyword evidence="4 12" id="KW-0808">Transferase</keyword>
<reference evidence="12 13" key="1">
    <citation type="submission" date="2018-11" db="EMBL/GenBank/DDBJ databases">
        <title>Gordonia insulae sp. nov., isolated from an island soil.</title>
        <authorList>
            <person name="Kim Y.S."/>
            <person name="Kim S.B."/>
        </authorList>
    </citation>
    <scope>NUCLEOTIDE SEQUENCE [LARGE SCALE GENOMIC DNA]</scope>
    <source>
        <strain evidence="12 13">MMS17-SY073</strain>
    </source>
</reference>
<evidence type="ECO:0000313" key="12">
    <source>
        <dbReference type="EMBL" id="AZG46267.1"/>
    </source>
</evidence>
<proteinExistence type="predicted"/>
<dbReference type="AlphaFoldDB" id="A0A3G8JMH4"/>
<keyword evidence="10" id="KW-0472">Membrane</keyword>
<evidence type="ECO:0000256" key="6">
    <source>
        <dbReference type="ARBA" id="ARBA00022777"/>
    </source>
</evidence>
<evidence type="ECO:0000256" key="5">
    <source>
        <dbReference type="ARBA" id="ARBA00022692"/>
    </source>
</evidence>
<name>A0A3G8JMH4_9ACTN</name>
<evidence type="ECO:0000256" key="4">
    <source>
        <dbReference type="ARBA" id="ARBA00022679"/>
    </source>
</evidence>
<organism evidence="12 13">
    <name type="scientific">Gordonia insulae</name>
    <dbReference type="NCBI Taxonomy" id="2420509"/>
    <lineage>
        <taxon>Bacteria</taxon>
        <taxon>Bacillati</taxon>
        <taxon>Actinomycetota</taxon>
        <taxon>Actinomycetes</taxon>
        <taxon>Mycobacteriales</taxon>
        <taxon>Gordoniaceae</taxon>
        <taxon>Gordonia</taxon>
    </lineage>
</organism>
<evidence type="ECO:0000256" key="8">
    <source>
        <dbReference type="ARBA" id="ARBA00023012"/>
    </source>
</evidence>